<evidence type="ECO:0000256" key="1">
    <source>
        <dbReference type="ARBA" id="ARBA00009175"/>
    </source>
</evidence>
<dbReference type="SUPFAM" id="SSF53850">
    <property type="entry name" value="Periplasmic binding protein-like II"/>
    <property type="match status" value="2"/>
</dbReference>
<dbReference type="InterPro" id="IPR005950">
    <property type="entry name" value="ModA"/>
</dbReference>
<dbReference type="GO" id="GO:0015689">
    <property type="term" value="P:molybdate ion transport"/>
    <property type="evidence" value="ECO:0007669"/>
    <property type="project" value="InterPro"/>
</dbReference>
<dbReference type="OrthoDB" id="154521at2"/>
<name>E1IEW6_9CHLR</name>
<dbReference type="PANTHER" id="PTHR30632">
    <property type="entry name" value="MOLYBDATE-BINDING PERIPLASMIC PROTEIN"/>
    <property type="match status" value="1"/>
</dbReference>
<keyword evidence="6" id="KW-1185">Reference proteome</keyword>
<dbReference type="SUPFAM" id="SSF46785">
    <property type="entry name" value="Winged helix' DNA-binding domain"/>
    <property type="match status" value="1"/>
</dbReference>
<dbReference type="Gene3D" id="3.40.190.10">
    <property type="entry name" value="Periplasmic binding protein-like II"/>
    <property type="match status" value="2"/>
</dbReference>
<dbReference type="InterPro" id="IPR036388">
    <property type="entry name" value="WH-like_DNA-bd_sf"/>
</dbReference>
<comment type="similarity">
    <text evidence="1">Belongs to the bacterial solute-binding protein ModA family.</text>
</comment>
<evidence type="ECO:0000313" key="6">
    <source>
        <dbReference type="Proteomes" id="UP000054010"/>
    </source>
</evidence>
<dbReference type="InterPro" id="IPR005149">
    <property type="entry name" value="Tscrpt_reg_PadR_N"/>
</dbReference>
<dbReference type="Pfam" id="PF03551">
    <property type="entry name" value="PadR"/>
    <property type="match status" value="1"/>
</dbReference>
<dbReference type="GO" id="GO:0046872">
    <property type="term" value="F:metal ion binding"/>
    <property type="evidence" value="ECO:0007669"/>
    <property type="project" value="UniProtKB-KW"/>
</dbReference>
<protein>
    <submittedName>
        <fullName evidence="5">Molybdenum ABC transporter, periplasmic molybdate-binding protein</fullName>
    </submittedName>
</protein>
<dbReference type="GO" id="GO:0030973">
    <property type="term" value="F:molybdate ion binding"/>
    <property type="evidence" value="ECO:0007669"/>
    <property type="project" value="TreeGrafter"/>
</dbReference>
<accession>E1IEW6</accession>
<dbReference type="Gene3D" id="1.10.10.10">
    <property type="entry name" value="Winged helix-like DNA-binding domain superfamily/Winged helix DNA-binding domain"/>
    <property type="match status" value="1"/>
</dbReference>
<dbReference type="Proteomes" id="UP000054010">
    <property type="component" value="Unassembled WGS sequence"/>
</dbReference>
<evidence type="ECO:0000313" key="5">
    <source>
        <dbReference type="EMBL" id="EFO80263.1"/>
    </source>
</evidence>
<proteinExistence type="inferred from homology"/>
<keyword evidence="3" id="KW-0732">Signal</keyword>
<dbReference type="NCBIfam" id="TIGR01256">
    <property type="entry name" value="modA"/>
    <property type="match status" value="1"/>
</dbReference>
<dbReference type="AlphaFoldDB" id="E1IEW6"/>
<reference evidence="5 6" key="1">
    <citation type="journal article" date="2011" name="J. Bacteriol.">
        <title>Draft genome sequence of the anoxygenic filamentous phototrophic bacterium Oscillochloris trichoides subsp. DG-6.</title>
        <authorList>
            <person name="Kuznetsov B.B."/>
            <person name="Ivanovsky R.N."/>
            <person name="Keppen O.I."/>
            <person name="Sukhacheva M.V."/>
            <person name="Bumazhkin B.K."/>
            <person name="Patutina E.O."/>
            <person name="Beletsky A.V."/>
            <person name="Mardanov A.V."/>
            <person name="Baslerov R.V."/>
            <person name="Panteleeva A.N."/>
            <person name="Kolganova T.V."/>
            <person name="Ravin N.V."/>
            <person name="Skryabin K.G."/>
        </authorList>
    </citation>
    <scope>NUCLEOTIDE SEQUENCE [LARGE SCALE GENOMIC DNA]</scope>
    <source>
        <strain evidence="5 6">DG-6</strain>
    </source>
</reference>
<keyword evidence="2" id="KW-0479">Metal-binding</keyword>
<dbReference type="InterPro" id="IPR050682">
    <property type="entry name" value="ModA/WtpA"/>
</dbReference>
<comment type="caution">
    <text evidence="5">The sequence shown here is derived from an EMBL/GenBank/DDBJ whole genome shotgun (WGS) entry which is preliminary data.</text>
</comment>
<organism evidence="5 6">
    <name type="scientific">Oscillochloris trichoides DG-6</name>
    <dbReference type="NCBI Taxonomy" id="765420"/>
    <lineage>
        <taxon>Bacteria</taxon>
        <taxon>Bacillati</taxon>
        <taxon>Chloroflexota</taxon>
        <taxon>Chloroflexia</taxon>
        <taxon>Chloroflexales</taxon>
        <taxon>Chloroflexineae</taxon>
        <taxon>Oscillochloridaceae</taxon>
        <taxon>Oscillochloris</taxon>
    </lineage>
</organism>
<dbReference type="PANTHER" id="PTHR30632:SF0">
    <property type="entry name" value="SULFATE-BINDING PROTEIN"/>
    <property type="match status" value="1"/>
</dbReference>
<evidence type="ECO:0000259" key="4">
    <source>
        <dbReference type="Pfam" id="PF03551"/>
    </source>
</evidence>
<dbReference type="Pfam" id="PF13531">
    <property type="entry name" value="SBP_bac_11"/>
    <property type="match status" value="2"/>
</dbReference>
<dbReference type="HOGENOM" id="CLU_639105_0_0_0"/>
<dbReference type="eggNOG" id="COG1695">
    <property type="taxonomic scope" value="Bacteria"/>
</dbReference>
<evidence type="ECO:0000256" key="2">
    <source>
        <dbReference type="ARBA" id="ARBA00022723"/>
    </source>
</evidence>
<evidence type="ECO:0000256" key="3">
    <source>
        <dbReference type="ARBA" id="ARBA00022729"/>
    </source>
</evidence>
<dbReference type="eggNOG" id="COG0725">
    <property type="taxonomic scope" value="Bacteria"/>
</dbReference>
<feature type="domain" description="Transcription regulator PadR N-terminal" evidence="4">
    <location>
        <begin position="15"/>
        <end position="89"/>
    </location>
</feature>
<dbReference type="STRING" id="765420.OSCT_1867"/>
<gene>
    <name evidence="5" type="ORF">OSCT_1867</name>
</gene>
<dbReference type="InterPro" id="IPR036390">
    <property type="entry name" value="WH_DNA-bd_sf"/>
</dbReference>
<dbReference type="EMBL" id="ADVR01000077">
    <property type="protein sequence ID" value="EFO80263.1"/>
    <property type="molecule type" value="Genomic_DNA"/>
</dbReference>
<sequence>MSPRRQSPLTIEHAILGFLQERPLHAYALHQELSAPDALGQIWYVKLSHFYALVGKLIQAGYVVSEDDQHEAAPRKLLMLTKAGRAAFTDWLRGPVTDPDQLRIDLLARLYFAQQTGPEAVQRLLSNQRAVVRAWRDHLRRQLIQRADQPDAGLFIQLRVRQMESLLRWLDHPFAPLREMPPVTYSIAVVADSHLPDLAAAFVDYVRSPLGQSRLVHAGFATVPALPSEAPAMLDAPPTPARSLHIFAAASLASAFHTIAADFTAHHAGVDLRFTFGGSYHLSAQLTRGAPADVFAPAHRQAMDLAIHAGRVWPESVYPFASNQLVLVSAPTAPVQLRQPEDLTRPGLRLALGSDQTAVGKYTRDLLHQLAERGMLGSAGYAGVLRNVVYYGSSVNEVMACITRGDADAGIVFASDGKQASDLVQMPIL</sequence>